<dbReference type="Pfam" id="PF13193">
    <property type="entry name" value="AMP-binding_C"/>
    <property type="match status" value="1"/>
</dbReference>
<evidence type="ECO:0000256" key="1">
    <source>
        <dbReference type="ARBA" id="ARBA00006432"/>
    </source>
</evidence>
<gene>
    <name evidence="5" type="ORF">HUK68_12310</name>
</gene>
<dbReference type="RefSeq" id="WP_175504416.1">
    <property type="nucleotide sequence ID" value="NZ_CP054840.1"/>
</dbReference>
<feature type="domain" description="AMP-binding enzyme C-terminal" evidence="4">
    <location>
        <begin position="428"/>
        <end position="503"/>
    </location>
</feature>
<reference evidence="5 6" key="1">
    <citation type="submission" date="2020-06" db="EMBL/GenBank/DDBJ databases">
        <title>Acidovorax antarctica sp. nov., isolated from Corinth ice sheet soil, Antarctic Fields Peninsula.</title>
        <authorList>
            <person name="Xu Q."/>
            <person name="Peng F."/>
        </authorList>
    </citation>
    <scope>NUCLEOTIDE SEQUENCE [LARGE SCALE GENOMIC DNA]</scope>
    <source>
        <strain evidence="5 6">16-35-5</strain>
    </source>
</reference>
<evidence type="ECO:0000259" key="3">
    <source>
        <dbReference type="Pfam" id="PF00501"/>
    </source>
</evidence>
<keyword evidence="2" id="KW-0436">Ligase</keyword>
<sequence length="519" mass="56295">MLSDDNLFAALRAAFPADLDATAIEAIGADGQSLFYSWRDLDQASARIANLLAALNLPARSRIAVQVEKSVEALLLYLATLRAGHVFLPLNTAYQSAEIEYFIANAEPAVVVCAPANFGWVSKIAFQAGTQSVFTLGDDRSGSLLERAAHCSDQHEPVASGKDELAAILYTSGTTGRSKGAMLSQGNLLSNARVLKDYWGWQKDDVLIHALPIFHVHGLFVAIHGALLNGSKMLWFAKFDPAAVIGRMRDATVFMGVPTLYVRMLADARLTREATAHMRLFISGSAPMLPETHQAWQQRTGHTILERYGMSETIMLTSNPWTADAQHGGQSERRPGTVGFALPGVDVRVLTDAGEAAAVDEIGNIQVRGPNVFSGYWRMPEKTAEEFTADGWFKTGDVGRLDARGYLSIVGRSKDLIISGGYNVYPAEIESFINDLPGVAESALVGVPHPDFGEVGVAVVVAKPGARIEAQPLVDALKGQLANFKIPKRCFVVDELPRNTMGKVQKNLLRAQYQELFKA</sequence>
<dbReference type="AlphaFoldDB" id="A0A6N1X727"/>
<keyword evidence="6" id="KW-1185">Reference proteome</keyword>
<dbReference type="Proteomes" id="UP000509579">
    <property type="component" value="Chromosome"/>
</dbReference>
<dbReference type="NCBIfam" id="NF005702">
    <property type="entry name" value="PRK07514.1"/>
    <property type="match status" value="1"/>
</dbReference>
<dbReference type="InterPro" id="IPR020845">
    <property type="entry name" value="AMP-binding_CS"/>
</dbReference>
<dbReference type="Gene3D" id="3.30.300.30">
    <property type="match status" value="1"/>
</dbReference>
<evidence type="ECO:0000256" key="2">
    <source>
        <dbReference type="ARBA" id="ARBA00022598"/>
    </source>
</evidence>
<name>A0A6N1X727_9BURK</name>
<dbReference type="InterPro" id="IPR000873">
    <property type="entry name" value="AMP-dep_synth/lig_dom"/>
</dbReference>
<dbReference type="EMBL" id="CP054840">
    <property type="protein sequence ID" value="QKV53610.1"/>
    <property type="molecule type" value="Genomic_DNA"/>
</dbReference>
<dbReference type="InterPro" id="IPR045851">
    <property type="entry name" value="AMP-bd_C_sf"/>
</dbReference>
<dbReference type="KEGG" id="aant:HUK68_12310"/>
<dbReference type="Gene3D" id="3.40.50.12780">
    <property type="entry name" value="N-terminal domain of ligase-like"/>
    <property type="match status" value="1"/>
</dbReference>
<dbReference type="SUPFAM" id="SSF56801">
    <property type="entry name" value="Acetyl-CoA synthetase-like"/>
    <property type="match status" value="1"/>
</dbReference>
<evidence type="ECO:0000313" key="6">
    <source>
        <dbReference type="Proteomes" id="UP000509579"/>
    </source>
</evidence>
<dbReference type="InterPro" id="IPR042099">
    <property type="entry name" value="ANL_N_sf"/>
</dbReference>
<dbReference type="GO" id="GO:0031956">
    <property type="term" value="F:medium-chain fatty acid-CoA ligase activity"/>
    <property type="evidence" value="ECO:0007669"/>
    <property type="project" value="TreeGrafter"/>
</dbReference>
<dbReference type="InterPro" id="IPR025110">
    <property type="entry name" value="AMP-bd_C"/>
</dbReference>
<feature type="domain" description="AMP-dependent synthetase/ligase" evidence="3">
    <location>
        <begin position="22"/>
        <end position="377"/>
    </location>
</feature>
<comment type="similarity">
    <text evidence="1">Belongs to the ATP-dependent AMP-binding enzyme family.</text>
</comment>
<accession>A0A6N1X727</accession>
<evidence type="ECO:0000313" key="5">
    <source>
        <dbReference type="EMBL" id="QKV53610.1"/>
    </source>
</evidence>
<organism evidence="5 6">
    <name type="scientific">Comamonas antarctica</name>
    <dbReference type="NCBI Taxonomy" id="2743470"/>
    <lineage>
        <taxon>Bacteria</taxon>
        <taxon>Pseudomonadati</taxon>
        <taxon>Pseudomonadota</taxon>
        <taxon>Betaproteobacteria</taxon>
        <taxon>Burkholderiales</taxon>
        <taxon>Comamonadaceae</taxon>
        <taxon>Comamonas</taxon>
    </lineage>
</organism>
<dbReference type="GO" id="GO:0006631">
    <property type="term" value="P:fatty acid metabolic process"/>
    <property type="evidence" value="ECO:0007669"/>
    <property type="project" value="TreeGrafter"/>
</dbReference>
<dbReference type="Pfam" id="PF00501">
    <property type="entry name" value="AMP-binding"/>
    <property type="match status" value="1"/>
</dbReference>
<dbReference type="CDD" id="cd05941">
    <property type="entry name" value="MCS"/>
    <property type="match status" value="1"/>
</dbReference>
<proteinExistence type="inferred from homology"/>
<dbReference type="PANTHER" id="PTHR43201:SF8">
    <property type="entry name" value="ACYL-COA SYNTHETASE FAMILY MEMBER 3"/>
    <property type="match status" value="1"/>
</dbReference>
<evidence type="ECO:0000259" key="4">
    <source>
        <dbReference type="Pfam" id="PF13193"/>
    </source>
</evidence>
<dbReference type="PROSITE" id="PS00455">
    <property type="entry name" value="AMP_BINDING"/>
    <property type="match status" value="1"/>
</dbReference>
<dbReference type="FunFam" id="3.30.300.30:FF:000008">
    <property type="entry name" value="2,3-dihydroxybenzoate-AMP ligase"/>
    <property type="match status" value="1"/>
</dbReference>
<dbReference type="PANTHER" id="PTHR43201">
    <property type="entry name" value="ACYL-COA SYNTHETASE"/>
    <property type="match status" value="1"/>
</dbReference>
<protein>
    <submittedName>
        <fullName evidence="5">Malonyl-CoA synthase</fullName>
    </submittedName>
</protein>